<dbReference type="InterPro" id="IPR010982">
    <property type="entry name" value="Lambda_DNA-bd_dom_sf"/>
</dbReference>
<feature type="region of interest" description="Disordered" evidence="4">
    <location>
        <begin position="325"/>
        <end position="348"/>
    </location>
</feature>
<dbReference type="GO" id="GO:0003700">
    <property type="term" value="F:DNA-binding transcription factor activity"/>
    <property type="evidence" value="ECO:0007669"/>
    <property type="project" value="TreeGrafter"/>
</dbReference>
<dbReference type="PANTHER" id="PTHR30146:SF109">
    <property type="entry name" value="HTH-TYPE TRANSCRIPTIONAL REGULATOR GALS"/>
    <property type="match status" value="1"/>
</dbReference>
<dbReference type="AlphaFoldDB" id="A0A833CLI1"/>
<dbReference type="CDD" id="cd01392">
    <property type="entry name" value="HTH_LacI"/>
    <property type="match status" value="1"/>
</dbReference>
<evidence type="ECO:0000313" key="6">
    <source>
        <dbReference type="EMBL" id="KAB2663769.1"/>
    </source>
</evidence>
<comment type="caution">
    <text evidence="6">The sequence shown here is derived from an EMBL/GenBank/DDBJ whole genome shotgun (WGS) entry which is preliminary data.</text>
</comment>
<dbReference type="InterPro" id="IPR028082">
    <property type="entry name" value="Peripla_BP_I"/>
</dbReference>
<dbReference type="SUPFAM" id="SSF53822">
    <property type="entry name" value="Periplasmic binding protein-like I"/>
    <property type="match status" value="1"/>
</dbReference>
<keyword evidence="3" id="KW-0804">Transcription</keyword>
<dbReference type="Pfam" id="PF13377">
    <property type="entry name" value="Peripla_BP_3"/>
    <property type="match status" value="1"/>
</dbReference>
<evidence type="ECO:0000256" key="1">
    <source>
        <dbReference type="ARBA" id="ARBA00023015"/>
    </source>
</evidence>
<dbReference type="InterPro" id="IPR046335">
    <property type="entry name" value="LacI/GalR-like_sensor"/>
</dbReference>
<dbReference type="GO" id="GO:0000976">
    <property type="term" value="F:transcription cis-regulatory region binding"/>
    <property type="evidence" value="ECO:0007669"/>
    <property type="project" value="TreeGrafter"/>
</dbReference>
<dbReference type="CDD" id="cd06267">
    <property type="entry name" value="PBP1_LacI_sugar_binding-like"/>
    <property type="match status" value="1"/>
</dbReference>
<dbReference type="EMBL" id="WBWA01000018">
    <property type="protein sequence ID" value="KAB2663769.1"/>
    <property type="molecule type" value="Genomic_DNA"/>
</dbReference>
<evidence type="ECO:0000313" key="7">
    <source>
        <dbReference type="Proteomes" id="UP000430843"/>
    </source>
</evidence>
<keyword evidence="1" id="KW-0805">Transcription regulation</keyword>
<reference evidence="6 7" key="1">
    <citation type="submission" date="2019-09" db="EMBL/GenBank/DDBJ databases">
        <title>Taxonomic organization of the family Brucellaceae based on a phylogenomic approach.</title>
        <authorList>
            <person name="Leclercq S."/>
            <person name="Cloeckaert A."/>
            <person name="Zygmunt M.S."/>
        </authorList>
    </citation>
    <scope>NUCLEOTIDE SEQUENCE [LARGE SCALE GENOMIC DNA]</scope>
    <source>
        <strain evidence="6 7">LMG 18957</strain>
    </source>
</reference>
<organism evidence="6 7">
    <name type="scientific">Brucella tritici</name>
    <dbReference type="NCBI Taxonomy" id="94626"/>
    <lineage>
        <taxon>Bacteria</taxon>
        <taxon>Pseudomonadati</taxon>
        <taxon>Pseudomonadota</taxon>
        <taxon>Alphaproteobacteria</taxon>
        <taxon>Hyphomicrobiales</taxon>
        <taxon>Brucellaceae</taxon>
        <taxon>Brucella/Ochrobactrum group</taxon>
        <taxon>Brucella</taxon>
    </lineage>
</organism>
<dbReference type="Gene3D" id="3.40.50.2300">
    <property type="match status" value="2"/>
</dbReference>
<evidence type="ECO:0000256" key="4">
    <source>
        <dbReference type="SAM" id="MobiDB-lite"/>
    </source>
</evidence>
<dbReference type="PANTHER" id="PTHR30146">
    <property type="entry name" value="LACI-RELATED TRANSCRIPTIONAL REPRESSOR"/>
    <property type="match status" value="1"/>
</dbReference>
<dbReference type="Pfam" id="PF00356">
    <property type="entry name" value="LacI"/>
    <property type="match status" value="1"/>
</dbReference>
<name>A0A833CLI1_9HYPH</name>
<proteinExistence type="predicted"/>
<dbReference type="Gene3D" id="1.10.260.40">
    <property type="entry name" value="lambda repressor-like DNA-binding domains"/>
    <property type="match status" value="1"/>
</dbReference>
<evidence type="ECO:0000256" key="2">
    <source>
        <dbReference type="ARBA" id="ARBA00023125"/>
    </source>
</evidence>
<dbReference type="SMART" id="SM00354">
    <property type="entry name" value="HTH_LACI"/>
    <property type="match status" value="1"/>
</dbReference>
<dbReference type="SUPFAM" id="SSF47413">
    <property type="entry name" value="lambda repressor-like DNA-binding domains"/>
    <property type="match status" value="1"/>
</dbReference>
<dbReference type="Proteomes" id="UP000430843">
    <property type="component" value="Unassembled WGS sequence"/>
</dbReference>
<dbReference type="InterPro" id="IPR000843">
    <property type="entry name" value="HTH_LacI"/>
</dbReference>
<dbReference type="PROSITE" id="PS50932">
    <property type="entry name" value="HTH_LACI_2"/>
    <property type="match status" value="1"/>
</dbReference>
<gene>
    <name evidence="6" type="ORF">F9K91_17465</name>
</gene>
<keyword evidence="2" id="KW-0238">DNA-binding</keyword>
<keyword evidence="7" id="KW-1185">Reference proteome</keyword>
<sequence>MTGEPQKRSRSVKLIDVARRAGVDVSTVSRVIRGDDSQRVREDTRQRINEAVTALGYKANAMARGLRTARSQTLGLVLPRLDNPVFADMFEGVEAAARARGYSVLISHRFNEKSGNAFLHLTEANRVDGLLVISYDSDDKLLEGLASVRVPVVMLNRRGLKGIGYVAHDSHAAAYMATQHLLQLGHRHIGHLGGNLKGYNGSNRLKGYQAALADYGVAFDPSLVLEIGYDAEVAVEATRQLVRQASVKPTAIFAATLMTGAGAMRALHEDGYQLPDDMSIVTLSDGPLAKLLHPQMTTVVLESHQMGMDGTNLLIDTLEFGAAGQRPDGKTLQPSGLALRGSTKKLNN</sequence>
<feature type="domain" description="HTH lacI-type" evidence="5">
    <location>
        <begin position="12"/>
        <end position="68"/>
    </location>
</feature>
<evidence type="ECO:0000259" key="5">
    <source>
        <dbReference type="PROSITE" id="PS50932"/>
    </source>
</evidence>
<evidence type="ECO:0000256" key="3">
    <source>
        <dbReference type="ARBA" id="ARBA00023163"/>
    </source>
</evidence>
<accession>A0A833CLI1</accession>
<protein>
    <submittedName>
        <fullName evidence="6">LacI family transcriptional regulator</fullName>
    </submittedName>
</protein>